<dbReference type="EMBL" id="JAAGLQ010000025">
    <property type="protein sequence ID" value="NEA14216.1"/>
    <property type="molecule type" value="Genomic_DNA"/>
</dbReference>
<protein>
    <recommendedName>
        <fullName evidence="4">Integrase</fullName>
    </recommendedName>
</protein>
<evidence type="ECO:0008006" key="4">
    <source>
        <dbReference type="Google" id="ProtNLM"/>
    </source>
</evidence>
<feature type="region of interest" description="Disordered" evidence="1">
    <location>
        <begin position="314"/>
        <end position="335"/>
    </location>
</feature>
<evidence type="ECO:0000313" key="2">
    <source>
        <dbReference type="EMBL" id="NEA14216.1"/>
    </source>
</evidence>
<accession>A0A6N9TXA2</accession>
<gene>
    <name evidence="2" type="ORF">G3I29_01395</name>
</gene>
<name>A0A6N9TXA2_STRHA</name>
<proteinExistence type="predicted"/>
<comment type="caution">
    <text evidence="2">The sequence shown here is derived from an EMBL/GenBank/DDBJ whole genome shotgun (WGS) entry which is preliminary data.</text>
</comment>
<organism evidence="2 3">
    <name type="scientific">Streptomyces halstedii</name>
    <dbReference type="NCBI Taxonomy" id="1944"/>
    <lineage>
        <taxon>Bacteria</taxon>
        <taxon>Bacillati</taxon>
        <taxon>Actinomycetota</taxon>
        <taxon>Actinomycetes</taxon>
        <taxon>Kitasatosporales</taxon>
        <taxon>Streptomycetaceae</taxon>
        <taxon>Streptomyces</taxon>
    </lineage>
</organism>
<reference evidence="2 3" key="1">
    <citation type="submission" date="2020-01" db="EMBL/GenBank/DDBJ databases">
        <title>Insect and environment-associated Actinomycetes.</title>
        <authorList>
            <person name="Currrie C."/>
            <person name="Chevrette M."/>
            <person name="Carlson C."/>
            <person name="Stubbendieck R."/>
            <person name="Wendt-Pienkowski E."/>
        </authorList>
    </citation>
    <scope>NUCLEOTIDE SEQUENCE [LARGE SCALE GENOMIC DNA]</scope>
    <source>
        <strain evidence="2 3">SID11342</strain>
    </source>
</reference>
<dbReference type="Proteomes" id="UP000471293">
    <property type="component" value="Unassembled WGS sequence"/>
</dbReference>
<dbReference type="RefSeq" id="WP_164342127.1">
    <property type="nucleotide sequence ID" value="NZ_JAAGLQ010000025.1"/>
</dbReference>
<dbReference type="AlphaFoldDB" id="A0A6N9TXA2"/>
<evidence type="ECO:0000256" key="1">
    <source>
        <dbReference type="SAM" id="MobiDB-lite"/>
    </source>
</evidence>
<sequence length="335" mass="36202">MTNAPHCHSTDCGPERLAPCDDAHDAYRQLAAWTTEGSPYKLVSGGFSAEARRHYRAYTTAWLNWCDLGDRLDPYACARTNIGVWLSDEHGSAALATRAVMASAVTSFYRHLFGLGITDGVDTELTRARLAGAPVPADPKRTGLRGDGPRWLMHAADRLTGRDALRDRALIYLLLNSYFGHEKLRPGTILALDLEDRVNEGFRTSWKVRPKNAEDTALITITVNRDAARALDVYVGRTVAGTFEPAPLTGRVISPAHGTYLSRGALLTGSSNRARGARLARSDTVNRIVRAVVASHEELAPYADVLSADFIAASPPAGKYPRDGEEATGSEAGAS</sequence>
<evidence type="ECO:0000313" key="3">
    <source>
        <dbReference type="Proteomes" id="UP000471293"/>
    </source>
</evidence>